<keyword evidence="2" id="KW-1185">Reference proteome</keyword>
<organism evidence="1 2">
    <name type="scientific">Microbacterium phage vB_MoxS-R1</name>
    <dbReference type="NCBI Taxonomy" id="2848881"/>
    <lineage>
        <taxon>Viruses</taxon>
        <taxon>Duplodnaviria</taxon>
        <taxon>Heunggongvirae</taxon>
        <taxon>Uroviricota</taxon>
        <taxon>Caudoviricetes</taxon>
        <taxon>Syrbvirus</taxon>
        <taxon>Syrbvirus R1</taxon>
    </lineage>
</organism>
<proteinExistence type="predicted"/>
<evidence type="ECO:0000313" key="2">
    <source>
        <dbReference type="Proteomes" id="UP000683438"/>
    </source>
</evidence>
<protein>
    <submittedName>
        <fullName evidence="1">Uncharacterized protein</fullName>
    </submittedName>
</protein>
<evidence type="ECO:0000313" key="1">
    <source>
        <dbReference type="EMBL" id="QWT28912.1"/>
    </source>
</evidence>
<accession>A0A8F2E4M0</accession>
<reference evidence="1" key="1">
    <citation type="submission" date="2020-10" db="EMBL/GenBank/DDBJ databases">
        <title>Complete genome sequence of vB_MoxS-R1, a novel marine prophage inducted from Microbacterium.</title>
        <authorList>
            <person name="Zheng H."/>
            <person name="Liu B."/>
            <person name="Xu Y."/>
            <person name="Chen F."/>
        </authorList>
    </citation>
    <scope>NUCLEOTIDE SEQUENCE</scope>
</reference>
<gene>
    <name evidence="1" type="ORF">vBMoxSR1_gp62</name>
</gene>
<name>A0A8F2E4M0_9CAUD</name>
<dbReference type="Proteomes" id="UP000683438">
    <property type="component" value="Segment"/>
</dbReference>
<dbReference type="EMBL" id="MW073100">
    <property type="protein sequence ID" value="QWT28912.1"/>
    <property type="molecule type" value="Genomic_DNA"/>
</dbReference>
<sequence>MGYTLDAYGKPVVSPTPTQTVVDLQAIADFAASFANVRVGTSTERQTLPAAKHRNGMLWVETDTGRIYRSKDAAWVLAAPGTDWVTLTPASGWAVSSGAIRYRLTPGSAEISAFEVTRTGSNLAVNAGAAVVVGVLPAGVRPPGNAPLGSGTIGVGGNLGASRWYVGSDGSIFFQSMVVNGTMTTAGGVANHAFFGTGRFEF</sequence>